<organism evidence="1 2">
    <name type="scientific">Solanum commersonii</name>
    <name type="common">Commerson's wild potato</name>
    <name type="synonym">Commerson's nightshade</name>
    <dbReference type="NCBI Taxonomy" id="4109"/>
    <lineage>
        <taxon>Eukaryota</taxon>
        <taxon>Viridiplantae</taxon>
        <taxon>Streptophyta</taxon>
        <taxon>Embryophyta</taxon>
        <taxon>Tracheophyta</taxon>
        <taxon>Spermatophyta</taxon>
        <taxon>Magnoliopsida</taxon>
        <taxon>eudicotyledons</taxon>
        <taxon>Gunneridae</taxon>
        <taxon>Pentapetalae</taxon>
        <taxon>asterids</taxon>
        <taxon>lamiids</taxon>
        <taxon>Solanales</taxon>
        <taxon>Solanaceae</taxon>
        <taxon>Solanoideae</taxon>
        <taxon>Solaneae</taxon>
        <taxon>Solanum</taxon>
    </lineage>
</organism>
<protein>
    <submittedName>
        <fullName evidence="1">Uncharacterized protein</fullName>
    </submittedName>
</protein>
<reference evidence="1 2" key="1">
    <citation type="submission" date="2020-09" db="EMBL/GenBank/DDBJ databases">
        <title>De no assembly of potato wild relative species, Solanum commersonii.</title>
        <authorList>
            <person name="Cho K."/>
        </authorList>
    </citation>
    <scope>NUCLEOTIDE SEQUENCE [LARGE SCALE GENOMIC DNA]</scope>
    <source>
        <strain evidence="1">LZ3.2</strain>
        <tissue evidence="1">Leaf</tissue>
    </source>
</reference>
<sequence>MRPLQKSIGQQNTKLCFLLLTSTYYELLEPYMDTLFELTTEGSDEDENVIALQAIELWSKVPKLDGLQCCERNRFGFVTHVPQPLEYKEDEDESYSLNGFTWESVVLGYSFGLVVRTVIWSLMFKYRKPKWVVELFDANVPRENRSAKEESSETKKGLHGRLMGPTCQWTVVLDGQMLISDHF</sequence>
<dbReference type="Gene3D" id="1.25.10.10">
    <property type="entry name" value="Leucine-rich Repeat Variant"/>
    <property type="match status" value="1"/>
</dbReference>
<name>A0A9J5W2F5_SOLCO</name>
<dbReference type="Proteomes" id="UP000824120">
    <property type="component" value="Chromosome 12"/>
</dbReference>
<comment type="caution">
    <text evidence="1">The sequence shown here is derived from an EMBL/GenBank/DDBJ whole genome shotgun (WGS) entry which is preliminary data.</text>
</comment>
<accession>A0A9J5W2F5</accession>
<evidence type="ECO:0000313" key="1">
    <source>
        <dbReference type="EMBL" id="KAG5569500.1"/>
    </source>
</evidence>
<dbReference type="InterPro" id="IPR011989">
    <property type="entry name" value="ARM-like"/>
</dbReference>
<proteinExistence type="predicted"/>
<dbReference type="EMBL" id="JACXVP010000012">
    <property type="protein sequence ID" value="KAG5569500.1"/>
    <property type="molecule type" value="Genomic_DNA"/>
</dbReference>
<evidence type="ECO:0000313" key="2">
    <source>
        <dbReference type="Proteomes" id="UP000824120"/>
    </source>
</evidence>
<dbReference type="AlphaFoldDB" id="A0A9J5W2F5"/>
<gene>
    <name evidence="1" type="ORF">H5410_059266</name>
</gene>
<keyword evidence="2" id="KW-1185">Reference proteome</keyword>